<dbReference type="Pfam" id="PF09722">
    <property type="entry name" value="Xre_MbcA_ParS_C"/>
    <property type="match status" value="1"/>
</dbReference>
<reference evidence="3 4" key="1">
    <citation type="submission" date="2019-07" db="EMBL/GenBank/DDBJ databases">
        <title>Genome sequencing of lignin-degrading bacterial isolates.</title>
        <authorList>
            <person name="Gladden J."/>
        </authorList>
    </citation>
    <scope>NUCLEOTIDE SEQUENCE [LARGE SCALE GENOMIC DNA]</scope>
    <source>
        <strain evidence="3 4">J11</strain>
    </source>
</reference>
<gene>
    <name evidence="3" type="ORF">L602_001200000550</name>
</gene>
<comment type="caution">
    <text evidence="3">The sequence shown here is derived from an EMBL/GenBank/DDBJ whole genome shotgun (WGS) entry which is preliminary data.</text>
</comment>
<dbReference type="OrthoDB" id="8595277at2"/>
<dbReference type="InterPro" id="IPR024467">
    <property type="entry name" value="Xre/MbcA/ParS-like_toxin-bd"/>
</dbReference>
<protein>
    <submittedName>
        <fullName evidence="3">Putative toxin-antitoxin system antitoxin component (TIGR02293 family)</fullName>
    </submittedName>
</protein>
<dbReference type="EMBL" id="VLJN01000004">
    <property type="protein sequence ID" value="TWG88462.1"/>
    <property type="molecule type" value="Genomic_DNA"/>
</dbReference>
<proteinExistence type="predicted"/>
<dbReference type="InterPro" id="IPR046847">
    <property type="entry name" value="Xre-like_HTH"/>
</dbReference>
<evidence type="ECO:0000313" key="3">
    <source>
        <dbReference type="EMBL" id="TWG88462.1"/>
    </source>
</evidence>
<organism evidence="3 4">
    <name type="scientific">Cupriavidus gilardii J11</name>
    <dbReference type="NCBI Taxonomy" id="936133"/>
    <lineage>
        <taxon>Bacteria</taxon>
        <taxon>Pseudomonadati</taxon>
        <taxon>Pseudomonadota</taxon>
        <taxon>Betaproteobacteria</taxon>
        <taxon>Burkholderiales</taxon>
        <taxon>Burkholderiaceae</taxon>
        <taxon>Cupriavidus</taxon>
    </lineage>
</organism>
<evidence type="ECO:0000259" key="1">
    <source>
        <dbReference type="Pfam" id="PF09722"/>
    </source>
</evidence>
<feature type="domain" description="Antitoxin Xre/MbcA/ParS-like toxin-binding" evidence="1">
    <location>
        <begin position="99"/>
        <end position="149"/>
    </location>
</feature>
<dbReference type="GO" id="GO:0003677">
    <property type="term" value="F:DNA binding"/>
    <property type="evidence" value="ECO:0007669"/>
    <property type="project" value="InterPro"/>
</dbReference>
<dbReference type="Proteomes" id="UP000318141">
    <property type="component" value="Unassembled WGS sequence"/>
</dbReference>
<evidence type="ECO:0000259" key="2">
    <source>
        <dbReference type="Pfam" id="PF20432"/>
    </source>
</evidence>
<evidence type="ECO:0000313" key="4">
    <source>
        <dbReference type="Proteomes" id="UP000318141"/>
    </source>
</evidence>
<sequence>MATVAYHPSGSSATRRRAFFVHLGELLDAHLGSSADLAVLALQRVNVDVIDRLSAEGLRWDELSFIIARRTLAHRRQRHEPLTPDESDKAIRLAKLLAQARMVFGDGDKALRWMRAHQRRFSGKTPLDMASTEHGARLVEEALIQIDEGYFV</sequence>
<name>A0A562BTE3_9BURK</name>
<dbReference type="AlphaFoldDB" id="A0A562BTE3"/>
<accession>A0A562BTE3</accession>
<feature type="domain" description="Antitoxin Xre-like helix-turn-helix" evidence="2">
    <location>
        <begin position="48"/>
        <end position="95"/>
    </location>
</feature>
<keyword evidence="4" id="KW-1185">Reference proteome</keyword>
<dbReference type="Pfam" id="PF20432">
    <property type="entry name" value="Xre-like-HTH"/>
    <property type="match status" value="1"/>
</dbReference>